<dbReference type="Proteomes" id="UP001377168">
    <property type="component" value="Unassembled WGS sequence"/>
</dbReference>
<evidence type="ECO:0000313" key="2">
    <source>
        <dbReference type="Proteomes" id="UP001377168"/>
    </source>
</evidence>
<name>A0ACC6Q611_9ACTN</name>
<dbReference type="EMBL" id="JBBKAJ010000022">
    <property type="protein sequence ID" value="MEJ8639188.1"/>
    <property type="molecule type" value="Genomic_DNA"/>
</dbReference>
<reference evidence="1" key="1">
    <citation type="submission" date="2024-03" db="EMBL/GenBank/DDBJ databases">
        <title>Novel Streptomyces species of biotechnological and ecological value are a feature of Machair soil.</title>
        <authorList>
            <person name="Prole J.R."/>
            <person name="Goodfellow M."/>
            <person name="Allenby N."/>
            <person name="Ward A.C."/>
        </authorList>
    </citation>
    <scope>NUCLEOTIDE SEQUENCE</scope>
    <source>
        <strain evidence="1">MS2.AVA.5</strain>
    </source>
</reference>
<protein>
    <submittedName>
        <fullName evidence="1">Uncharacterized protein</fullName>
    </submittedName>
</protein>
<gene>
    <name evidence="1" type="ORF">WKI67_38165</name>
</gene>
<accession>A0ACC6Q611</accession>
<sequence length="117" mass="13066">MAETYDFPDDLRDAQLELHQAQAEYRALCRRLPWSVEPEPGWTSEKQMLNERVVSFPASPGYTAEEAAQVDEFRRRILDLSVTVSTHPYWSSLTAGVVDARMALKHTGGRGDGDAAA</sequence>
<evidence type="ECO:0000313" key="1">
    <source>
        <dbReference type="EMBL" id="MEJ8639188.1"/>
    </source>
</evidence>
<comment type="caution">
    <text evidence="1">The sequence shown here is derived from an EMBL/GenBank/DDBJ whole genome shotgun (WGS) entry which is preliminary data.</text>
</comment>
<keyword evidence="2" id="KW-1185">Reference proteome</keyword>
<proteinExistence type="predicted"/>
<organism evidence="1 2">
    <name type="scientific">Streptomyces achmelvichensis</name>
    <dbReference type="NCBI Taxonomy" id="3134111"/>
    <lineage>
        <taxon>Bacteria</taxon>
        <taxon>Bacillati</taxon>
        <taxon>Actinomycetota</taxon>
        <taxon>Actinomycetes</taxon>
        <taxon>Kitasatosporales</taxon>
        <taxon>Streptomycetaceae</taxon>
        <taxon>Streptomyces</taxon>
    </lineage>
</organism>